<dbReference type="Proteomes" id="UP001373714">
    <property type="component" value="Unassembled WGS sequence"/>
</dbReference>
<feature type="compositionally biased region" description="Low complexity" evidence="1">
    <location>
        <begin position="367"/>
        <end position="377"/>
    </location>
</feature>
<protein>
    <recommendedName>
        <fullName evidence="2">SprT-like domain-containing protein</fullName>
    </recommendedName>
</protein>
<evidence type="ECO:0000259" key="2">
    <source>
        <dbReference type="SMART" id="SM00731"/>
    </source>
</evidence>
<gene>
    <name evidence="3" type="ORF">TWF730_000638</name>
</gene>
<feature type="compositionally biased region" description="Acidic residues" evidence="1">
    <location>
        <begin position="188"/>
        <end position="201"/>
    </location>
</feature>
<feature type="domain" description="SprT-like" evidence="2">
    <location>
        <begin position="413"/>
        <end position="585"/>
    </location>
</feature>
<dbReference type="AlphaFoldDB" id="A0AAV9VTB2"/>
<evidence type="ECO:0000313" key="4">
    <source>
        <dbReference type="Proteomes" id="UP001373714"/>
    </source>
</evidence>
<dbReference type="SMART" id="SM00731">
    <property type="entry name" value="SprT"/>
    <property type="match status" value="1"/>
</dbReference>
<feature type="compositionally biased region" description="Acidic residues" evidence="1">
    <location>
        <begin position="150"/>
        <end position="160"/>
    </location>
</feature>
<feature type="region of interest" description="Disordered" evidence="1">
    <location>
        <begin position="265"/>
        <end position="291"/>
    </location>
</feature>
<feature type="compositionally biased region" description="Basic and acidic residues" evidence="1">
    <location>
        <begin position="354"/>
        <end position="366"/>
    </location>
</feature>
<accession>A0AAV9VTB2</accession>
<dbReference type="EMBL" id="JAVHNS010000001">
    <property type="protein sequence ID" value="KAK6363194.1"/>
    <property type="molecule type" value="Genomic_DNA"/>
</dbReference>
<feature type="region of interest" description="Disordered" evidence="1">
    <location>
        <begin position="634"/>
        <end position="661"/>
    </location>
</feature>
<dbReference type="GO" id="GO:0005634">
    <property type="term" value="C:nucleus"/>
    <property type="evidence" value="ECO:0007669"/>
    <property type="project" value="TreeGrafter"/>
</dbReference>
<feature type="compositionally biased region" description="Polar residues" evidence="1">
    <location>
        <begin position="233"/>
        <end position="247"/>
    </location>
</feature>
<feature type="region of interest" description="Disordered" evidence="1">
    <location>
        <begin position="128"/>
        <end position="250"/>
    </location>
</feature>
<evidence type="ECO:0000313" key="3">
    <source>
        <dbReference type="EMBL" id="KAK6363194.1"/>
    </source>
</evidence>
<dbReference type="PANTHER" id="PTHR23099">
    <property type="entry name" value="TRANSCRIPTIONAL REGULATOR"/>
    <property type="match status" value="1"/>
</dbReference>
<keyword evidence="4" id="KW-1185">Reference proteome</keyword>
<comment type="caution">
    <text evidence="3">The sequence shown here is derived from an EMBL/GenBank/DDBJ whole genome shotgun (WGS) entry which is preliminary data.</text>
</comment>
<feature type="compositionally biased region" description="Polar residues" evidence="1">
    <location>
        <begin position="378"/>
        <end position="387"/>
    </location>
</feature>
<reference evidence="3 4" key="1">
    <citation type="submission" date="2019-10" db="EMBL/GenBank/DDBJ databases">
        <authorList>
            <person name="Palmer J.M."/>
        </authorList>
    </citation>
    <scope>NUCLEOTIDE SEQUENCE [LARGE SCALE GENOMIC DNA]</scope>
    <source>
        <strain evidence="3 4">TWF730</strain>
    </source>
</reference>
<sequence>MVRLTVNQTTHEEWLAQNSMLSSDSTPSTELVQTDADDTTFFSCDEESIYESKLGNNQSRNKANVSKEILEIELSSDDEEADILPVDKLELELSSDDEEHNVLRAGNLEIELSSDDEGADILPADINDDSFTGKAPQVPHTPRAPTIDITSDDDSEDDDVIFGSRRTPFVLGTKRATSKEIPEIPIAIDEDSDKSDSEESDSSFAHSNNGDSDGSEFLPSPPPQKAKAPLTPFSVSSPTKLNRTTSKPVPAFLRRLQGIRQELPDDKVLEEIQPSPRKQRPRISLKRDPTLSVVSSIPSLSNDEIDTLSRELGDLAVDEDSVLEHTPNRFKRPPKIFQRTSSRIFDLSDSESDGESKEMEAPDTKKTNATPKPKPVTSMTPRTTSKSGKPLAPATIARLRKKEFEETKERIAKDYLKLLDDTVNEGAVGKLSAPTGGLQLVWTNSKQTTAGTCQTIRYGAGLGEEKTSAYFSCIITLESKVCDDVDRIKDTLAHEYTHACVDVLETDRKQVKSEGPHGRLFKTWAQKIGKAMNIDTPETCHNLEINYKFEYKCTLCDRIYKAHSRKPAWTSSKGCELCRVPLVQIKPVPRVAKGPTPYQTFQKETFAKLKQDLPPGTPFSLAKMQKEVNRLWKEEKSKNGAAGTAPKSLLESSESDNDQVETSLTRFENLIVIDD</sequence>
<dbReference type="PANTHER" id="PTHR23099:SF0">
    <property type="entry name" value="GERM CELL NUCLEAR ACIDIC PROTEIN"/>
    <property type="match status" value="1"/>
</dbReference>
<organism evidence="3 4">
    <name type="scientific">Orbilia blumenaviensis</name>
    <dbReference type="NCBI Taxonomy" id="1796055"/>
    <lineage>
        <taxon>Eukaryota</taxon>
        <taxon>Fungi</taxon>
        <taxon>Dikarya</taxon>
        <taxon>Ascomycota</taxon>
        <taxon>Pezizomycotina</taxon>
        <taxon>Orbiliomycetes</taxon>
        <taxon>Orbiliales</taxon>
        <taxon>Orbiliaceae</taxon>
        <taxon>Orbilia</taxon>
    </lineage>
</organism>
<dbReference type="InterPro" id="IPR006640">
    <property type="entry name" value="SprT-like_domain"/>
</dbReference>
<dbReference type="GO" id="GO:0006950">
    <property type="term" value="P:response to stress"/>
    <property type="evidence" value="ECO:0007669"/>
    <property type="project" value="UniProtKB-ARBA"/>
</dbReference>
<feature type="region of interest" description="Disordered" evidence="1">
    <location>
        <begin position="326"/>
        <end position="394"/>
    </location>
</feature>
<name>A0AAV9VTB2_9PEZI</name>
<proteinExistence type="predicted"/>
<dbReference type="Pfam" id="PF10263">
    <property type="entry name" value="SprT-like"/>
    <property type="match status" value="1"/>
</dbReference>
<evidence type="ECO:0000256" key="1">
    <source>
        <dbReference type="SAM" id="MobiDB-lite"/>
    </source>
</evidence>